<feature type="region of interest" description="Disordered" evidence="2">
    <location>
        <begin position="116"/>
        <end position="143"/>
    </location>
</feature>
<reference evidence="5" key="2">
    <citation type="journal article" date="2023" name="IMA Fungus">
        <title>Comparative genomic study of the Penicillium genus elucidates a diverse pangenome and 15 lateral gene transfer events.</title>
        <authorList>
            <person name="Petersen C."/>
            <person name="Sorensen T."/>
            <person name="Nielsen M.R."/>
            <person name="Sondergaard T.E."/>
            <person name="Sorensen J.L."/>
            <person name="Fitzpatrick D.A."/>
            <person name="Frisvad J.C."/>
            <person name="Nielsen K.L."/>
        </authorList>
    </citation>
    <scope>NUCLEOTIDE SEQUENCE</scope>
    <source>
        <strain evidence="5">IBT 21917</strain>
    </source>
</reference>
<comment type="caution">
    <text evidence="5">The sequence shown here is derived from an EMBL/GenBank/DDBJ whole genome shotgun (WGS) entry which is preliminary data.</text>
</comment>
<gene>
    <name evidence="5" type="ORF">N7492_003185</name>
</gene>
<feature type="region of interest" description="Disordered" evidence="2">
    <location>
        <begin position="160"/>
        <end position="187"/>
    </location>
</feature>
<feature type="chain" id="PRO_5040830017" description="Yeast cell wall synthesis Kre9/Knh1-like N-terminal domain-containing protein" evidence="3">
    <location>
        <begin position="19"/>
        <end position="207"/>
    </location>
</feature>
<keyword evidence="1 3" id="KW-0732">Signal</keyword>
<dbReference type="Proteomes" id="UP001146351">
    <property type="component" value="Unassembled WGS sequence"/>
</dbReference>
<dbReference type="PANTHER" id="PTHR35185:SF1">
    <property type="entry name" value="UPF0619 GPI-ANCHORED MEMBRANE PROTEIN C1322.10"/>
    <property type="match status" value="1"/>
</dbReference>
<dbReference type="InterPro" id="IPR018466">
    <property type="entry name" value="Kre9/Knh1-like_N"/>
</dbReference>
<proteinExistence type="predicted"/>
<dbReference type="EMBL" id="JAPQKO010000002">
    <property type="protein sequence ID" value="KAJ5179975.1"/>
    <property type="molecule type" value="Genomic_DNA"/>
</dbReference>
<sequence>MHLSLILSLVPLAALVGALKVTEPKEGSVIDASKSLDVKWTSVNTDVSKFNIYLVNNAVYPPVNEKVASGIDASKKSYTIENLDATAGHGYQINLMSDASMNSGILAQSPQFNVTGSASSSRSSSTSTSTSASTSNATAVTSTETTGTLITSVTNKASASGTASVTSGQGRNTSSSATPSPSTGAGASLVASPAVAGFVAGAFALAL</sequence>
<evidence type="ECO:0000313" key="6">
    <source>
        <dbReference type="Proteomes" id="UP001146351"/>
    </source>
</evidence>
<evidence type="ECO:0000259" key="4">
    <source>
        <dbReference type="Pfam" id="PF10342"/>
    </source>
</evidence>
<dbReference type="InterPro" id="IPR052479">
    <property type="entry name" value="GPI-anchor_Adhesion_Reg"/>
</dbReference>
<accession>A0A9W9IK42</accession>
<name>A0A9W9IK42_9EURO</name>
<dbReference type="PANTHER" id="PTHR35185">
    <property type="entry name" value="SERINE/THREONINE-RICH PROTEIN ADG2-RELATED"/>
    <property type="match status" value="1"/>
</dbReference>
<dbReference type="AlphaFoldDB" id="A0A9W9IK42"/>
<evidence type="ECO:0000256" key="2">
    <source>
        <dbReference type="SAM" id="MobiDB-lite"/>
    </source>
</evidence>
<keyword evidence="6" id="KW-1185">Reference proteome</keyword>
<dbReference type="OrthoDB" id="5316007at2759"/>
<evidence type="ECO:0000256" key="3">
    <source>
        <dbReference type="SAM" id="SignalP"/>
    </source>
</evidence>
<protein>
    <recommendedName>
        <fullName evidence="4">Yeast cell wall synthesis Kre9/Knh1-like N-terminal domain-containing protein</fullName>
    </recommendedName>
</protein>
<reference evidence="5" key="1">
    <citation type="submission" date="2022-11" db="EMBL/GenBank/DDBJ databases">
        <authorList>
            <person name="Petersen C."/>
        </authorList>
    </citation>
    <scope>NUCLEOTIDE SEQUENCE</scope>
    <source>
        <strain evidence="5">IBT 21917</strain>
    </source>
</reference>
<evidence type="ECO:0000313" key="5">
    <source>
        <dbReference type="EMBL" id="KAJ5179975.1"/>
    </source>
</evidence>
<feature type="domain" description="Yeast cell wall synthesis Kre9/Knh1-like N-terminal" evidence="4">
    <location>
        <begin position="24"/>
        <end position="114"/>
    </location>
</feature>
<organism evidence="5 6">
    <name type="scientific">Penicillium capsulatum</name>
    <dbReference type="NCBI Taxonomy" id="69766"/>
    <lineage>
        <taxon>Eukaryota</taxon>
        <taxon>Fungi</taxon>
        <taxon>Dikarya</taxon>
        <taxon>Ascomycota</taxon>
        <taxon>Pezizomycotina</taxon>
        <taxon>Eurotiomycetes</taxon>
        <taxon>Eurotiomycetidae</taxon>
        <taxon>Eurotiales</taxon>
        <taxon>Aspergillaceae</taxon>
        <taxon>Penicillium</taxon>
    </lineage>
</organism>
<evidence type="ECO:0000256" key="1">
    <source>
        <dbReference type="ARBA" id="ARBA00022729"/>
    </source>
</evidence>
<dbReference type="Pfam" id="PF10342">
    <property type="entry name" value="Kre9_KNH"/>
    <property type="match status" value="1"/>
</dbReference>
<feature type="signal peptide" evidence="3">
    <location>
        <begin position="1"/>
        <end position="18"/>
    </location>
</feature>